<protein>
    <submittedName>
        <fullName evidence="8">Multicomponent Na+:H+ antiporter subunit F</fullName>
    </submittedName>
</protein>
<dbReference type="EMBL" id="FOYT01000001">
    <property type="protein sequence ID" value="SFR42786.1"/>
    <property type="molecule type" value="Genomic_DNA"/>
</dbReference>
<evidence type="ECO:0000256" key="3">
    <source>
        <dbReference type="ARBA" id="ARBA00022475"/>
    </source>
</evidence>
<keyword evidence="4 7" id="KW-0812">Transmembrane</keyword>
<dbReference type="Proteomes" id="UP000198531">
    <property type="component" value="Unassembled WGS sequence"/>
</dbReference>
<evidence type="ECO:0000256" key="4">
    <source>
        <dbReference type="ARBA" id="ARBA00022692"/>
    </source>
</evidence>
<sequence>MSAVATETLADVSPTLDLVVTAALVVSAALTLLVSYRIIKGPTVPDRVVALDVIGTNVVAIAVLYAMATLQGFFIDVSLVLAIIGFMSTVTVARYVTEGDIIE</sequence>
<dbReference type="STRING" id="553469.SAMN04487947_1310"/>
<gene>
    <name evidence="8" type="ORF">SAMN04487947_1310</name>
</gene>
<dbReference type="PANTHER" id="PTHR34702:SF1">
    <property type="entry name" value="NA(+)_H(+) ANTIPORTER SUBUNIT F"/>
    <property type="match status" value="1"/>
</dbReference>
<dbReference type="PANTHER" id="PTHR34702">
    <property type="entry name" value="NA(+)/H(+) ANTIPORTER SUBUNIT F1"/>
    <property type="match status" value="1"/>
</dbReference>
<dbReference type="PIRSF" id="PIRSF028784">
    <property type="entry name" value="MrpF"/>
    <property type="match status" value="1"/>
</dbReference>
<name>A0A1I6GKW2_9EURY</name>
<evidence type="ECO:0000256" key="1">
    <source>
        <dbReference type="ARBA" id="ARBA00004651"/>
    </source>
</evidence>
<evidence type="ECO:0000256" key="2">
    <source>
        <dbReference type="ARBA" id="ARBA00022448"/>
    </source>
</evidence>
<keyword evidence="2" id="KW-0813">Transport</keyword>
<dbReference type="AlphaFoldDB" id="A0A1I6GKW2"/>
<evidence type="ECO:0000256" key="5">
    <source>
        <dbReference type="ARBA" id="ARBA00022989"/>
    </source>
</evidence>
<organism evidence="8 9">
    <name type="scientific">Halogeometricum rufum</name>
    <dbReference type="NCBI Taxonomy" id="553469"/>
    <lineage>
        <taxon>Archaea</taxon>
        <taxon>Methanobacteriati</taxon>
        <taxon>Methanobacteriota</taxon>
        <taxon>Stenosarchaea group</taxon>
        <taxon>Halobacteria</taxon>
        <taxon>Halobacteriales</taxon>
        <taxon>Haloferacaceae</taxon>
        <taxon>Halogeometricum</taxon>
    </lineage>
</organism>
<proteinExistence type="predicted"/>
<evidence type="ECO:0000256" key="7">
    <source>
        <dbReference type="SAM" id="Phobius"/>
    </source>
</evidence>
<comment type="subcellular location">
    <subcellularLocation>
        <location evidence="1">Cell membrane</location>
        <topology evidence="1">Multi-pass membrane protein</topology>
    </subcellularLocation>
</comment>
<keyword evidence="5 7" id="KW-1133">Transmembrane helix</keyword>
<evidence type="ECO:0000256" key="6">
    <source>
        <dbReference type="ARBA" id="ARBA00023136"/>
    </source>
</evidence>
<feature type="transmembrane region" description="Helical" evidence="7">
    <location>
        <begin position="48"/>
        <end position="67"/>
    </location>
</feature>
<dbReference type="GO" id="GO:0015385">
    <property type="term" value="F:sodium:proton antiporter activity"/>
    <property type="evidence" value="ECO:0007669"/>
    <property type="project" value="TreeGrafter"/>
</dbReference>
<keyword evidence="3" id="KW-1003">Cell membrane</keyword>
<keyword evidence="6 7" id="KW-0472">Membrane</keyword>
<feature type="transmembrane region" description="Helical" evidence="7">
    <location>
        <begin position="73"/>
        <end position="96"/>
    </location>
</feature>
<accession>A0A1I6GKW2</accession>
<dbReference type="Pfam" id="PF04066">
    <property type="entry name" value="MrpF_PhaF"/>
    <property type="match status" value="1"/>
</dbReference>
<dbReference type="InterPro" id="IPR007208">
    <property type="entry name" value="MrpF/PhaF-like"/>
</dbReference>
<reference evidence="9" key="1">
    <citation type="submission" date="2016-10" db="EMBL/GenBank/DDBJ databases">
        <authorList>
            <person name="Varghese N."/>
            <person name="Submissions S."/>
        </authorList>
    </citation>
    <scope>NUCLEOTIDE SEQUENCE [LARGE SCALE GENOMIC DNA]</scope>
    <source>
        <strain evidence="9">CGMCC 1.7736</strain>
    </source>
</reference>
<dbReference type="GO" id="GO:0005886">
    <property type="term" value="C:plasma membrane"/>
    <property type="evidence" value="ECO:0007669"/>
    <property type="project" value="UniProtKB-SubCell"/>
</dbReference>
<feature type="transmembrane region" description="Helical" evidence="7">
    <location>
        <begin position="18"/>
        <end position="36"/>
    </location>
</feature>
<keyword evidence="9" id="KW-1185">Reference proteome</keyword>
<evidence type="ECO:0000313" key="9">
    <source>
        <dbReference type="Proteomes" id="UP000198531"/>
    </source>
</evidence>
<evidence type="ECO:0000313" key="8">
    <source>
        <dbReference type="EMBL" id="SFR42786.1"/>
    </source>
</evidence>